<keyword evidence="2" id="KW-1185">Reference proteome</keyword>
<dbReference type="EMBL" id="JBHPBY010000181">
    <property type="protein sequence ID" value="MFC1851362.1"/>
    <property type="molecule type" value="Genomic_DNA"/>
</dbReference>
<dbReference type="Proteomes" id="UP001594351">
    <property type="component" value="Unassembled WGS sequence"/>
</dbReference>
<name>A0ABV6YYU2_UNCC1</name>
<protein>
    <recommendedName>
        <fullName evidence="3">FRG domain-containing protein</fullName>
    </recommendedName>
</protein>
<gene>
    <name evidence="1" type="ORF">ACFL27_14285</name>
</gene>
<accession>A0ABV6YYU2</accession>
<proteinExistence type="predicted"/>
<organism evidence="1 2">
    <name type="scientific">candidate division CSSED10-310 bacterium</name>
    <dbReference type="NCBI Taxonomy" id="2855610"/>
    <lineage>
        <taxon>Bacteria</taxon>
        <taxon>Bacteria division CSSED10-310</taxon>
    </lineage>
</organism>
<sequence>MRYEETTFTKHEYINGCFHRFARLGFSIRLKNAHSDAELLEIYQDLRFVHEQFEKNIEKHKKVHELTSKKVIALSDALVIAVNFDAKNANTLGLLDFLGDQLYGLAIAQAVCHANGIYLRGCVTQGQFFFANDILISKAQVIAYETETKSTVYPVIRVEDELAQFLIEHNENRNYGGNNNPMDFLLMDYNLPGKDRIKAKCLDYLTVGIQSSADWLCEEDRRAYLRERQLESESFTKYNAVLPPEFKPKGRKYKTNNSDLDKNLIKRTEEKDFKTACKESGEAWDSKEKHGNEARKILEQAYRANQFVFLDQIKKNLESELNKAHDKHVLEKYIWTAMYYNKIIKDFSGNSDQNEIIINHPF</sequence>
<evidence type="ECO:0008006" key="3">
    <source>
        <dbReference type="Google" id="ProtNLM"/>
    </source>
</evidence>
<comment type="caution">
    <text evidence="1">The sequence shown here is derived from an EMBL/GenBank/DDBJ whole genome shotgun (WGS) entry which is preliminary data.</text>
</comment>
<evidence type="ECO:0000313" key="2">
    <source>
        <dbReference type="Proteomes" id="UP001594351"/>
    </source>
</evidence>
<evidence type="ECO:0000313" key="1">
    <source>
        <dbReference type="EMBL" id="MFC1851362.1"/>
    </source>
</evidence>
<reference evidence="1 2" key="1">
    <citation type="submission" date="2024-09" db="EMBL/GenBank/DDBJ databases">
        <title>Laminarin stimulates single cell rates of sulfate reduction while oxygen inhibits transcriptomic activity in coastal marine sediment.</title>
        <authorList>
            <person name="Lindsay M."/>
            <person name="Orcutt B."/>
            <person name="Emerson D."/>
            <person name="Stepanauskas R."/>
            <person name="D'Angelo T."/>
        </authorList>
    </citation>
    <scope>NUCLEOTIDE SEQUENCE [LARGE SCALE GENOMIC DNA]</scope>
    <source>
        <strain evidence="1">SAG AM-311-K15</strain>
    </source>
</reference>